<dbReference type="Proteomes" id="UP000708208">
    <property type="component" value="Unassembled WGS sequence"/>
</dbReference>
<evidence type="ECO:0000313" key="2">
    <source>
        <dbReference type="EMBL" id="CAG7733777.1"/>
    </source>
</evidence>
<dbReference type="EMBL" id="CAJVCH010256001">
    <property type="protein sequence ID" value="CAG7733777.1"/>
    <property type="molecule type" value="Genomic_DNA"/>
</dbReference>
<gene>
    <name evidence="2" type="ORF">AFUS01_LOCUS22200</name>
</gene>
<evidence type="ECO:0000256" key="1">
    <source>
        <dbReference type="SAM" id="SignalP"/>
    </source>
</evidence>
<dbReference type="PANTHER" id="PTHR18841">
    <property type="entry name" value="VITELLINE MEMBRANE OUTER LAYER PROTEIN I-RELATED"/>
    <property type="match status" value="1"/>
</dbReference>
<dbReference type="PANTHER" id="PTHR18841:SF0">
    <property type="entry name" value="VITELLINE MEMBRANE OUTER LAYER 1 HOMOLOG A-RELATED"/>
    <property type="match status" value="1"/>
</dbReference>
<protein>
    <recommendedName>
        <fullName evidence="4">Vitelline membrane outer layer protein 1 homolog</fullName>
    </recommendedName>
</protein>
<comment type="caution">
    <text evidence="2">The sequence shown here is derived from an EMBL/GenBank/DDBJ whole genome shotgun (WGS) entry which is preliminary data.</text>
</comment>
<evidence type="ECO:0008006" key="4">
    <source>
        <dbReference type="Google" id="ProtNLM"/>
    </source>
</evidence>
<dbReference type="OrthoDB" id="6329319at2759"/>
<keyword evidence="3" id="KW-1185">Reference proteome</keyword>
<keyword evidence="1" id="KW-0732">Signal</keyword>
<organism evidence="2 3">
    <name type="scientific">Allacma fusca</name>
    <dbReference type="NCBI Taxonomy" id="39272"/>
    <lineage>
        <taxon>Eukaryota</taxon>
        <taxon>Metazoa</taxon>
        <taxon>Ecdysozoa</taxon>
        <taxon>Arthropoda</taxon>
        <taxon>Hexapoda</taxon>
        <taxon>Collembola</taxon>
        <taxon>Symphypleona</taxon>
        <taxon>Sminthuridae</taxon>
        <taxon>Allacma</taxon>
    </lineage>
</organism>
<name>A0A8J2KCG3_9HEXA</name>
<proteinExistence type="predicted"/>
<accession>A0A8J2KCG3</accession>
<feature type="chain" id="PRO_5035184098" description="Vitelline membrane outer layer protein 1 homolog" evidence="1">
    <location>
        <begin position="17"/>
        <end position="204"/>
    </location>
</feature>
<sequence length="204" mass="22445">MSGKIVLIAAFCFASALDTDIYIQSPRITDFGDWGEYEECPPGMYVFGFQLVSEEEQGAFGEDSALNGIYLLCLPFTARRNSPDFLSSYLSSGAFSMISSSVGHDGYSRGIFDCPPKYFAIGFELRTEPVQGILYDDTAANNLRLICSNGRVLEGDGESWGEWTGAQTCPRDYLICGMQTQVEKPGAIDETTLNNIKLRCCLEP</sequence>
<dbReference type="AlphaFoldDB" id="A0A8J2KCG3"/>
<dbReference type="InterPro" id="IPR005515">
    <property type="entry name" value="VOMI"/>
</dbReference>
<reference evidence="2" key="1">
    <citation type="submission" date="2021-06" db="EMBL/GenBank/DDBJ databases">
        <authorList>
            <person name="Hodson N. C."/>
            <person name="Mongue J. A."/>
            <person name="Jaron S. K."/>
        </authorList>
    </citation>
    <scope>NUCLEOTIDE SEQUENCE</scope>
</reference>
<evidence type="ECO:0000313" key="3">
    <source>
        <dbReference type="Proteomes" id="UP000708208"/>
    </source>
</evidence>
<dbReference type="GO" id="GO:0005615">
    <property type="term" value="C:extracellular space"/>
    <property type="evidence" value="ECO:0007669"/>
    <property type="project" value="TreeGrafter"/>
</dbReference>
<feature type="signal peptide" evidence="1">
    <location>
        <begin position="1"/>
        <end position="16"/>
    </location>
</feature>
<dbReference type="Pfam" id="PF03762">
    <property type="entry name" value="VOMI"/>
    <property type="match status" value="1"/>
</dbReference>